<dbReference type="AlphaFoldDB" id="G4TZS4"/>
<evidence type="ECO:0000313" key="3">
    <source>
        <dbReference type="Proteomes" id="UP000007148"/>
    </source>
</evidence>
<comment type="caution">
    <text evidence="2">The sequence shown here is derived from an EMBL/GenBank/DDBJ whole genome shotgun (WGS) entry which is preliminary data.</text>
</comment>
<sequence>MDTGSIAPKATARALSAPMV</sequence>
<keyword evidence="3" id="KW-1185">Reference proteome</keyword>
<proteinExistence type="predicted"/>
<gene>
    <name evidence="2" type="ORF">PIIN_10803</name>
</gene>
<organism evidence="2 3">
    <name type="scientific">Serendipita indica (strain DSM 11827)</name>
    <name type="common">Root endophyte fungus</name>
    <name type="synonym">Piriformospora indica</name>
    <dbReference type="NCBI Taxonomy" id="1109443"/>
    <lineage>
        <taxon>Eukaryota</taxon>
        <taxon>Fungi</taxon>
        <taxon>Dikarya</taxon>
        <taxon>Basidiomycota</taxon>
        <taxon>Agaricomycotina</taxon>
        <taxon>Agaricomycetes</taxon>
        <taxon>Sebacinales</taxon>
        <taxon>Serendipitaceae</taxon>
        <taxon>Serendipita</taxon>
    </lineage>
</organism>
<evidence type="ECO:0000313" key="2">
    <source>
        <dbReference type="EMBL" id="CCA76817.1"/>
    </source>
</evidence>
<accession>G4TZS4</accession>
<dbReference type="EMBL" id="CAFZ01001028">
    <property type="protein sequence ID" value="CCA76817.1"/>
    <property type="molecule type" value="Genomic_DNA"/>
</dbReference>
<name>G4TZS4_SERID</name>
<protein>
    <submittedName>
        <fullName evidence="2">Uncharacterized protein</fullName>
    </submittedName>
</protein>
<feature type="region of interest" description="Disordered" evidence="1">
    <location>
        <begin position="1"/>
        <end position="20"/>
    </location>
</feature>
<evidence type="ECO:0000256" key="1">
    <source>
        <dbReference type="SAM" id="MobiDB-lite"/>
    </source>
</evidence>
<dbReference type="HOGENOM" id="CLU_3428539_0_0_1"/>
<dbReference type="Proteomes" id="UP000007148">
    <property type="component" value="Unassembled WGS sequence"/>
</dbReference>
<dbReference type="InParanoid" id="G4TZS4"/>
<reference evidence="2 3" key="1">
    <citation type="journal article" date="2011" name="PLoS Pathog.">
        <title>Endophytic Life Strategies Decoded by Genome and Transcriptome Analyses of the Mutualistic Root Symbiont Piriformospora indica.</title>
        <authorList>
            <person name="Zuccaro A."/>
            <person name="Lahrmann U."/>
            <person name="Guldener U."/>
            <person name="Langen G."/>
            <person name="Pfiffi S."/>
            <person name="Biedenkopf D."/>
            <person name="Wong P."/>
            <person name="Samans B."/>
            <person name="Grimm C."/>
            <person name="Basiewicz M."/>
            <person name="Murat C."/>
            <person name="Martin F."/>
            <person name="Kogel K.H."/>
        </authorList>
    </citation>
    <scope>NUCLEOTIDE SEQUENCE [LARGE SCALE GENOMIC DNA]</scope>
    <source>
        <strain evidence="2 3">DSM 11827</strain>
    </source>
</reference>